<dbReference type="InterPro" id="IPR037913">
    <property type="entry name" value="ACD_IbpA/B"/>
</dbReference>
<comment type="similarity">
    <text evidence="2 3">Belongs to the small heat shock protein (HSP20) family.</text>
</comment>
<proteinExistence type="inferred from homology"/>
<evidence type="ECO:0000256" key="3">
    <source>
        <dbReference type="RuleBase" id="RU003616"/>
    </source>
</evidence>
<dbReference type="Proteomes" id="UP000189431">
    <property type="component" value="Unassembled WGS sequence"/>
</dbReference>
<dbReference type="SUPFAM" id="SSF49764">
    <property type="entry name" value="HSP20-like chaperones"/>
    <property type="match status" value="1"/>
</dbReference>
<dbReference type="EMBL" id="MUFR01000018">
    <property type="protein sequence ID" value="OOF33980.1"/>
    <property type="molecule type" value="Genomic_DNA"/>
</dbReference>
<reference evidence="6" key="1">
    <citation type="submission" date="2017-01" db="EMBL/GenBank/DDBJ databases">
        <title>Draft genome of the species Salinivibrio costicola subsp. alcaliphilus.</title>
        <authorList>
            <person name="Lopez-Hermoso C."/>
            <person name="De La Haba R."/>
            <person name="Sanchez-Porro C."/>
            <person name="Ventosa A."/>
        </authorList>
    </citation>
    <scope>NUCLEOTIDE SEQUENCE [LARGE SCALE GENOMIC DNA]</scope>
    <source>
        <strain evidence="6">CBH448</strain>
    </source>
</reference>
<dbReference type="CDD" id="cd06470">
    <property type="entry name" value="ACD_IbpA-B_like"/>
    <property type="match status" value="1"/>
</dbReference>
<dbReference type="Pfam" id="PF00011">
    <property type="entry name" value="HSP20"/>
    <property type="match status" value="1"/>
</dbReference>
<dbReference type="Gene3D" id="2.60.40.790">
    <property type="match status" value="1"/>
</dbReference>
<name>A0ABX3KQL1_SALCS</name>
<keyword evidence="1" id="KW-0346">Stress response</keyword>
<dbReference type="PANTHER" id="PTHR47062">
    <property type="match status" value="1"/>
</dbReference>
<sequence length="146" mass="16858">MRNFDFSPLYRTAIGFDRLFDLVENSNTNNAGGFPPYNIEQSKENQYRITMAVAGFGQDEVDITQQKNSLTVAGKKAERNQNTKFLYQGIAERDFERKFHLDDHIKVMGAEMENGMLHIDLVREVPEEEKPRRIEIGGNRMLENAE</sequence>
<feature type="domain" description="SHSP" evidence="4">
    <location>
        <begin position="28"/>
        <end position="139"/>
    </location>
</feature>
<dbReference type="PROSITE" id="PS01031">
    <property type="entry name" value="SHSP"/>
    <property type="match status" value="1"/>
</dbReference>
<accession>A0ABX3KQL1</accession>
<gene>
    <name evidence="5" type="ORF">BZJ21_07795</name>
</gene>
<organism evidence="5 6">
    <name type="scientific">Salinivibrio costicola subsp. alcaliphilus</name>
    <dbReference type="NCBI Taxonomy" id="272773"/>
    <lineage>
        <taxon>Bacteria</taxon>
        <taxon>Pseudomonadati</taxon>
        <taxon>Pseudomonadota</taxon>
        <taxon>Gammaproteobacteria</taxon>
        <taxon>Vibrionales</taxon>
        <taxon>Vibrionaceae</taxon>
        <taxon>Salinivibrio</taxon>
    </lineage>
</organism>
<protein>
    <submittedName>
        <fullName evidence="5">Heat-shock protein Hsp20</fullName>
    </submittedName>
</protein>
<evidence type="ECO:0000313" key="6">
    <source>
        <dbReference type="Proteomes" id="UP000189431"/>
    </source>
</evidence>
<dbReference type="InterPro" id="IPR008978">
    <property type="entry name" value="HSP20-like_chaperone"/>
</dbReference>
<keyword evidence="6" id="KW-1185">Reference proteome</keyword>
<evidence type="ECO:0000256" key="1">
    <source>
        <dbReference type="ARBA" id="ARBA00023016"/>
    </source>
</evidence>
<evidence type="ECO:0000256" key="2">
    <source>
        <dbReference type="PROSITE-ProRule" id="PRU00285"/>
    </source>
</evidence>
<dbReference type="InterPro" id="IPR002068">
    <property type="entry name" value="A-crystallin/Hsp20_dom"/>
</dbReference>
<evidence type="ECO:0000313" key="5">
    <source>
        <dbReference type="EMBL" id="OOF33980.1"/>
    </source>
</evidence>
<dbReference type="PANTHER" id="PTHR47062:SF1">
    <property type="entry name" value="SMALL HEAT SHOCK PROTEIN IBPA"/>
    <property type="match status" value="1"/>
</dbReference>
<dbReference type="RefSeq" id="WP_025744545.1">
    <property type="nucleotide sequence ID" value="NZ_MUFR01000018.1"/>
</dbReference>
<comment type="caution">
    <text evidence="5">The sequence shown here is derived from an EMBL/GenBank/DDBJ whole genome shotgun (WGS) entry which is preliminary data.</text>
</comment>
<evidence type="ECO:0000259" key="4">
    <source>
        <dbReference type="PROSITE" id="PS01031"/>
    </source>
</evidence>